<feature type="transmembrane region" description="Helical" evidence="9">
    <location>
        <begin position="491"/>
        <end position="508"/>
    </location>
</feature>
<keyword evidence="9" id="KW-0812">Transmembrane</keyword>
<evidence type="ECO:0000256" key="6">
    <source>
        <dbReference type="ARBA" id="ARBA00022777"/>
    </source>
</evidence>
<evidence type="ECO:0000256" key="4">
    <source>
        <dbReference type="ARBA" id="ARBA00022679"/>
    </source>
</evidence>
<name>A0A098B185_DESHA</name>
<feature type="transmembrane region" description="Helical" evidence="9">
    <location>
        <begin position="149"/>
        <end position="166"/>
    </location>
</feature>
<gene>
    <name evidence="11" type="ORF">DPCES_2218</name>
</gene>
<dbReference type="CDD" id="cd16917">
    <property type="entry name" value="HATPase_UhpB-NarQ-NarX-like"/>
    <property type="match status" value="1"/>
</dbReference>
<evidence type="ECO:0000256" key="5">
    <source>
        <dbReference type="ARBA" id="ARBA00022741"/>
    </source>
</evidence>
<feature type="transmembrane region" description="Helical" evidence="9">
    <location>
        <begin position="114"/>
        <end position="137"/>
    </location>
</feature>
<keyword evidence="9" id="KW-1133">Transmembrane helix</keyword>
<keyword evidence="8" id="KW-0902">Two-component regulatory system</keyword>
<feature type="transmembrane region" description="Helical" evidence="9">
    <location>
        <begin position="209"/>
        <end position="227"/>
    </location>
</feature>
<organism evidence="11">
    <name type="scientific">Desulfitobacterium hafniense</name>
    <name type="common">Desulfitobacterium frappieri</name>
    <dbReference type="NCBI Taxonomy" id="49338"/>
    <lineage>
        <taxon>Bacteria</taxon>
        <taxon>Bacillati</taxon>
        <taxon>Bacillota</taxon>
        <taxon>Clostridia</taxon>
        <taxon>Eubacteriales</taxon>
        <taxon>Desulfitobacteriaceae</taxon>
        <taxon>Desulfitobacterium</taxon>
    </lineage>
</organism>
<keyword evidence="6 11" id="KW-0418">Kinase</keyword>
<evidence type="ECO:0000256" key="1">
    <source>
        <dbReference type="ARBA" id="ARBA00000085"/>
    </source>
</evidence>
<dbReference type="Pfam" id="PF07730">
    <property type="entry name" value="HisKA_3"/>
    <property type="match status" value="1"/>
</dbReference>
<dbReference type="Pfam" id="PF02518">
    <property type="entry name" value="HATPase_c"/>
    <property type="match status" value="1"/>
</dbReference>
<dbReference type="Gene3D" id="3.30.565.10">
    <property type="entry name" value="Histidine kinase-like ATPase, C-terminal domain"/>
    <property type="match status" value="1"/>
</dbReference>
<evidence type="ECO:0000259" key="10">
    <source>
        <dbReference type="PROSITE" id="PS50109"/>
    </source>
</evidence>
<dbReference type="EC" id="2.7.13.3" evidence="2"/>
<evidence type="ECO:0000256" key="3">
    <source>
        <dbReference type="ARBA" id="ARBA00022553"/>
    </source>
</evidence>
<dbReference type="InterPro" id="IPR050482">
    <property type="entry name" value="Sensor_HK_TwoCompSys"/>
</dbReference>
<dbReference type="AlphaFoldDB" id="A0A098B185"/>
<comment type="catalytic activity">
    <reaction evidence="1">
        <text>ATP + protein L-histidine = ADP + protein N-phospho-L-histidine.</text>
        <dbReference type="EC" id="2.7.13.3"/>
    </reaction>
</comment>
<feature type="transmembrane region" description="Helical" evidence="9">
    <location>
        <begin position="239"/>
        <end position="260"/>
    </location>
</feature>
<proteinExistence type="predicted"/>
<sequence>MWKIKHKNWALLLSNAIFVILCLVCLIGLLHHPYIGLVLENTEEAWTVVTVDPYGEGGSSGINEGDIILQIDGLAPELHPSVQKWHEIVGVSLLTVQTPGEAARTVYMVQPSPIITLFSEITLIVVGLCFWLMGLNARMKRPNVQAASALFRLNWLVGVLFVLTPASSRGLWFAKELMFAGFALASPLLVHFIAVLLKREQEKSYKIVIHMLLILPVLILFTILLKWSGFVYAVSELRAMSLINGLFGFAAACTLLFRLWRLPANEPEKNRINLMLVGLLAGLLPFLIFTVVPILAGLEPVLYSRVTALFVAILPFTMSYAVIHQYLPDSRKLLQDGFTYLMTGIITSLILYGFLLGNGWLPSNDIDSYLVLFALTMGTIFLFSCLNFVGRKLAERSDTGKDTTNNEEWSEHKEALHPDDEKAILEELSHRLKLEGALVIIEQGGSIVLLKACGRYDDNQAEQQALEEYHPKNLKTAQTGQLLPRTFPAEFYFPFVTGSFSCGLFLGYRRSRITLNAQELPWLNIIAGQTCQRLKVLGDIKSLRDRVTTGEQRLEELYLRSRPVALIKRWLFKNLEEEKRKLARELHDGPLQNSLYLYQKLQALNDPSAGTVTINSHVLSEIKDRIDDLSYDLRAICGDLRPSALKEHGLRTALEGFIQETMRNELITITMDIKGLSRQDRFEEDIELAVFRLVQEGIRNVLKHSGSGNAYITIARHDKEIRVEIKDDGQGFDPTLIQENMQDELQSDSRFGLIGMKERVEGLGGEFTIISGSGQGTVVRAALPYKKGR</sequence>
<feature type="transmembrane region" description="Helical" evidence="9">
    <location>
        <begin position="338"/>
        <end position="357"/>
    </location>
</feature>
<dbReference type="PANTHER" id="PTHR24421">
    <property type="entry name" value="NITRATE/NITRITE SENSOR PROTEIN NARX-RELATED"/>
    <property type="match status" value="1"/>
</dbReference>
<dbReference type="SMART" id="SM00387">
    <property type="entry name" value="HATPase_c"/>
    <property type="match status" value="1"/>
</dbReference>
<keyword evidence="4 11" id="KW-0808">Transferase</keyword>
<dbReference type="GO" id="GO:0000155">
    <property type="term" value="F:phosphorelay sensor kinase activity"/>
    <property type="evidence" value="ECO:0007669"/>
    <property type="project" value="InterPro"/>
</dbReference>
<dbReference type="PATRIC" id="fig|49338.4.peg.2391"/>
<dbReference type="InterPro" id="IPR005467">
    <property type="entry name" value="His_kinase_dom"/>
</dbReference>
<dbReference type="InterPro" id="IPR003594">
    <property type="entry name" value="HATPase_dom"/>
</dbReference>
<keyword evidence="5" id="KW-0547">Nucleotide-binding</keyword>
<dbReference type="InterPro" id="IPR036890">
    <property type="entry name" value="HATPase_C_sf"/>
</dbReference>
<dbReference type="GO" id="GO:0005524">
    <property type="term" value="F:ATP binding"/>
    <property type="evidence" value="ECO:0007669"/>
    <property type="project" value="UniProtKB-KW"/>
</dbReference>
<keyword evidence="3" id="KW-0597">Phosphoprotein</keyword>
<keyword evidence="7" id="KW-0067">ATP-binding</keyword>
<accession>A0A098B185</accession>
<keyword evidence="9" id="KW-0472">Membrane</keyword>
<feature type="transmembrane region" description="Helical" evidence="9">
    <location>
        <begin position="9"/>
        <end position="30"/>
    </location>
</feature>
<feature type="transmembrane region" description="Helical" evidence="9">
    <location>
        <begin position="369"/>
        <end position="389"/>
    </location>
</feature>
<feature type="transmembrane region" description="Helical" evidence="9">
    <location>
        <begin position="302"/>
        <end position="326"/>
    </location>
</feature>
<dbReference type="SUPFAM" id="SSF55874">
    <property type="entry name" value="ATPase domain of HSP90 chaperone/DNA topoisomerase II/histidine kinase"/>
    <property type="match status" value="1"/>
</dbReference>
<dbReference type="EMBL" id="LK996017">
    <property type="protein sequence ID" value="CDX02105.1"/>
    <property type="molecule type" value="Genomic_DNA"/>
</dbReference>
<feature type="transmembrane region" description="Helical" evidence="9">
    <location>
        <begin position="272"/>
        <end position="296"/>
    </location>
</feature>
<dbReference type="PANTHER" id="PTHR24421:SF10">
    <property type="entry name" value="NITRATE_NITRITE SENSOR PROTEIN NARQ"/>
    <property type="match status" value="1"/>
</dbReference>
<reference evidence="11" key="1">
    <citation type="submission" date="2014-07" db="EMBL/GenBank/DDBJ databases">
        <authorList>
            <person name="Hornung V.Bastian."/>
        </authorList>
    </citation>
    <scope>NUCLEOTIDE SEQUENCE</scope>
    <source>
        <strain evidence="11">PCE-S</strain>
    </source>
</reference>
<evidence type="ECO:0000256" key="9">
    <source>
        <dbReference type="SAM" id="Phobius"/>
    </source>
</evidence>
<protein>
    <recommendedName>
        <fullName evidence="2">histidine kinase</fullName>
        <ecNumber evidence="2">2.7.13.3</ecNumber>
    </recommendedName>
</protein>
<dbReference type="GO" id="GO:0046983">
    <property type="term" value="F:protein dimerization activity"/>
    <property type="evidence" value="ECO:0007669"/>
    <property type="project" value="InterPro"/>
</dbReference>
<dbReference type="InterPro" id="IPR011712">
    <property type="entry name" value="Sig_transdc_His_kin_sub3_dim/P"/>
</dbReference>
<evidence type="ECO:0000256" key="2">
    <source>
        <dbReference type="ARBA" id="ARBA00012438"/>
    </source>
</evidence>
<evidence type="ECO:0000256" key="8">
    <source>
        <dbReference type="ARBA" id="ARBA00023012"/>
    </source>
</evidence>
<evidence type="ECO:0000313" key="11">
    <source>
        <dbReference type="EMBL" id="CDX02105.1"/>
    </source>
</evidence>
<dbReference type="PROSITE" id="PS50109">
    <property type="entry name" value="HIS_KIN"/>
    <property type="match status" value="1"/>
</dbReference>
<dbReference type="GO" id="GO:0016020">
    <property type="term" value="C:membrane"/>
    <property type="evidence" value="ECO:0007669"/>
    <property type="project" value="InterPro"/>
</dbReference>
<dbReference type="RefSeq" id="WP_041272346.1">
    <property type="nucleotide sequence ID" value="NZ_LK996017.1"/>
</dbReference>
<feature type="domain" description="Histidine kinase" evidence="10">
    <location>
        <begin position="692"/>
        <end position="787"/>
    </location>
</feature>
<feature type="transmembrane region" description="Helical" evidence="9">
    <location>
        <begin position="178"/>
        <end position="197"/>
    </location>
</feature>
<evidence type="ECO:0000256" key="7">
    <source>
        <dbReference type="ARBA" id="ARBA00022840"/>
    </source>
</evidence>